<feature type="domain" description="Copper resistance protein D" evidence="2">
    <location>
        <begin position="47"/>
        <end position="148"/>
    </location>
</feature>
<dbReference type="Proteomes" id="UP000198615">
    <property type="component" value="Unassembled WGS sequence"/>
</dbReference>
<evidence type="ECO:0000313" key="3">
    <source>
        <dbReference type="EMBL" id="SDG39607.1"/>
    </source>
</evidence>
<dbReference type="RefSeq" id="WP_051244738.1">
    <property type="nucleotide sequence ID" value="NZ_FNBW01000016.1"/>
</dbReference>
<proteinExistence type="predicted"/>
<accession>A0A8G2EZU2</accession>
<dbReference type="InterPro" id="IPR008457">
    <property type="entry name" value="Cu-R_CopD_dom"/>
</dbReference>
<evidence type="ECO:0000259" key="2">
    <source>
        <dbReference type="Pfam" id="PF05425"/>
    </source>
</evidence>
<feature type="transmembrane region" description="Helical" evidence="1">
    <location>
        <begin position="49"/>
        <end position="75"/>
    </location>
</feature>
<reference evidence="3 4" key="1">
    <citation type="submission" date="2016-10" db="EMBL/GenBank/DDBJ databases">
        <authorList>
            <person name="Varghese N."/>
            <person name="Submissions S."/>
        </authorList>
    </citation>
    <scope>NUCLEOTIDE SEQUENCE [LARGE SCALE GENOMIC DNA]</scope>
    <source>
        <strain evidence="3 4">DSM 18839</strain>
    </source>
</reference>
<dbReference type="AlphaFoldDB" id="A0A8G2EZU2"/>
<keyword evidence="1" id="KW-1133">Transmembrane helix</keyword>
<feature type="transmembrane region" description="Helical" evidence="1">
    <location>
        <begin position="6"/>
        <end position="28"/>
    </location>
</feature>
<keyword evidence="1" id="KW-0472">Membrane</keyword>
<keyword evidence="1" id="KW-0812">Transmembrane</keyword>
<dbReference type="OrthoDB" id="8419862at2"/>
<dbReference type="Pfam" id="PF05425">
    <property type="entry name" value="CopD"/>
    <property type="match status" value="1"/>
</dbReference>
<gene>
    <name evidence="3" type="ORF">SAMN05660686_04253</name>
</gene>
<keyword evidence="4" id="KW-1185">Reference proteome</keyword>
<evidence type="ECO:0000256" key="1">
    <source>
        <dbReference type="SAM" id="Phobius"/>
    </source>
</evidence>
<evidence type="ECO:0000313" key="4">
    <source>
        <dbReference type="Proteomes" id="UP000198615"/>
    </source>
</evidence>
<dbReference type="GO" id="GO:0016020">
    <property type="term" value="C:membrane"/>
    <property type="evidence" value="ECO:0007669"/>
    <property type="project" value="InterPro"/>
</dbReference>
<dbReference type="EMBL" id="FNBW01000016">
    <property type="protein sequence ID" value="SDG39607.1"/>
    <property type="molecule type" value="Genomic_DNA"/>
</dbReference>
<name>A0A8G2EZU2_9PROT</name>
<feature type="transmembrane region" description="Helical" evidence="1">
    <location>
        <begin position="133"/>
        <end position="153"/>
    </location>
</feature>
<comment type="caution">
    <text evidence="3">The sequence shown here is derived from an EMBL/GenBank/DDBJ whole genome shotgun (WGS) entry which is preliminary data.</text>
</comment>
<organism evidence="3 4">
    <name type="scientific">Thalassobaculum litoreum DSM 18839</name>
    <dbReference type="NCBI Taxonomy" id="1123362"/>
    <lineage>
        <taxon>Bacteria</taxon>
        <taxon>Pseudomonadati</taxon>
        <taxon>Pseudomonadota</taxon>
        <taxon>Alphaproteobacteria</taxon>
        <taxon>Rhodospirillales</taxon>
        <taxon>Thalassobaculaceae</taxon>
        <taxon>Thalassobaculum</taxon>
    </lineage>
</organism>
<sequence>MTMTVLLALHIVAATIWVGGMFFAYVVLRPAVGGIEPAPERPRLWRRVFHRFFLFVSPSVLVLIATGYAMLFLVFGGFAGAGVYIHIMHGVGLIMFLAYGHLRFAVWPKFRDAVDSGDFEQAGRRLGLIRKIVHVNLALGMITMIVAATGPYWP</sequence>
<protein>
    <submittedName>
        <fullName evidence="3">Uncharacterized membrane protein</fullName>
    </submittedName>
</protein>
<feature type="transmembrane region" description="Helical" evidence="1">
    <location>
        <begin position="81"/>
        <end position="102"/>
    </location>
</feature>